<keyword evidence="3 5" id="KW-1133">Transmembrane helix</keyword>
<dbReference type="PANTHER" id="PTHR23112:SF0">
    <property type="entry name" value="TRANSMEMBRANE PROTEIN 116"/>
    <property type="match status" value="1"/>
</dbReference>
<dbReference type="Proteomes" id="UP000091956">
    <property type="component" value="Unassembled WGS sequence"/>
</dbReference>
<evidence type="ECO:0000256" key="1">
    <source>
        <dbReference type="ARBA" id="ARBA00004141"/>
    </source>
</evidence>
<evidence type="ECO:0000256" key="2">
    <source>
        <dbReference type="ARBA" id="ARBA00022692"/>
    </source>
</evidence>
<protein>
    <recommendedName>
        <fullName evidence="6">G-protein coupled receptors family 2 profile 2 domain-containing protein</fullName>
    </recommendedName>
</protein>
<dbReference type="EMBL" id="KV460244">
    <property type="protein sequence ID" value="PQM43910.1"/>
    <property type="molecule type" value="Genomic_DNA"/>
</dbReference>
<reference evidence="8" key="2">
    <citation type="journal article" date="2018" name="Nat. Commun.">
        <title>Extreme sensitivity to ultraviolet light in the fungal pathogen causing white-nose syndrome of bats.</title>
        <authorList>
            <person name="Palmer J.M."/>
            <person name="Drees K.P."/>
            <person name="Foster J.T."/>
            <person name="Lindner D.L."/>
        </authorList>
    </citation>
    <scope>NUCLEOTIDE SEQUENCE [LARGE SCALE GENOMIC DNA]</scope>
    <source>
        <strain evidence="8">UAMH 10579</strain>
    </source>
</reference>
<dbReference type="STRING" id="342668.A0A2P6FGZ3"/>
<evidence type="ECO:0000313" key="7">
    <source>
        <dbReference type="EMBL" id="PQM43910.1"/>
    </source>
</evidence>
<reference evidence="7 8" key="1">
    <citation type="submission" date="2016-03" db="EMBL/GenBank/DDBJ databases">
        <title>Comparative genomics of Pseudogymnoascus destructans, the fungus causing white-nose syndrome of bats.</title>
        <authorList>
            <person name="Palmer J.M."/>
            <person name="Drees K.P."/>
            <person name="Foster J.T."/>
            <person name="Lindner D.L."/>
        </authorList>
    </citation>
    <scope>NUCLEOTIDE SEQUENCE [LARGE SCALE GENOMIC DNA]</scope>
    <source>
        <strain evidence="7 8">UAMH 10579</strain>
    </source>
</reference>
<evidence type="ECO:0000259" key="6">
    <source>
        <dbReference type="PROSITE" id="PS50261"/>
    </source>
</evidence>
<dbReference type="GeneID" id="84234352"/>
<dbReference type="GO" id="GO:0005886">
    <property type="term" value="C:plasma membrane"/>
    <property type="evidence" value="ECO:0007669"/>
    <property type="project" value="TreeGrafter"/>
</dbReference>
<evidence type="ECO:0000256" key="4">
    <source>
        <dbReference type="ARBA" id="ARBA00023136"/>
    </source>
</evidence>
<dbReference type="Pfam" id="PF05462">
    <property type="entry name" value="Dicty_CAR"/>
    <property type="match status" value="1"/>
</dbReference>
<proteinExistence type="predicted"/>
<dbReference type="RefSeq" id="XP_059320239.1">
    <property type="nucleotide sequence ID" value="XM_059464256.1"/>
</dbReference>
<organism evidence="7 8">
    <name type="scientific">Pseudogymnoascus verrucosus</name>
    <dbReference type="NCBI Taxonomy" id="342668"/>
    <lineage>
        <taxon>Eukaryota</taxon>
        <taxon>Fungi</taxon>
        <taxon>Dikarya</taxon>
        <taxon>Ascomycota</taxon>
        <taxon>Pezizomycotina</taxon>
        <taxon>Leotiomycetes</taxon>
        <taxon>Thelebolales</taxon>
        <taxon>Thelebolaceae</taxon>
        <taxon>Pseudogymnoascus</taxon>
    </lineage>
</organism>
<evidence type="ECO:0000256" key="3">
    <source>
        <dbReference type="ARBA" id="ARBA00022989"/>
    </source>
</evidence>
<dbReference type="GO" id="GO:0007189">
    <property type="term" value="P:adenylate cyclase-activating G protein-coupled receptor signaling pathway"/>
    <property type="evidence" value="ECO:0007669"/>
    <property type="project" value="TreeGrafter"/>
</dbReference>
<feature type="transmembrane region" description="Helical" evidence="5">
    <location>
        <begin position="120"/>
        <end position="140"/>
    </location>
</feature>
<feature type="transmembrane region" description="Helical" evidence="5">
    <location>
        <begin position="169"/>
        <end position="194"/>
    </location>
</feature>
<dbReference type="PROSITE" id="PS50261">
    <property type="entry name" value="G_PROTEIN_RECEP_F2_4"/>
    <property type="match status" value="1"/>
</dbReference>
<dbReference type="GO" id="GO:0007166">
    <property type="term" value="P:cell surface receptor signaling pathway"/>
    <property type="evidence" value="ECO:0007669"/>
    <property type="project" value="InterPro"/>
</dbReference>
<dbReference type="GO" id="GO:0004930">
    <property type="term" value="F:G protein-coupled receptor activity"/>
    <property type="evidence" value="ECO:0007669"/>
    <property type="project" value="TreeGrafter"/>
</dbReference>
<dbReference type="SUPFAM" id="SSF81321">
    <property type="entry name" value="Family A G protein-coupled receptor-like"/>
    <property type="match status" value="1"/>
</dbReference>
<keyword evidence="4 5" id="KW-0472">Membrane</keyword>
<evidence type="ECO:0000313" key="8">
    <source>
        <dbReference type="Proteomes" id="UP000091956"/>
    </source>
</evidence>
<evidence type="ECO:0000256" key="5">
    <source>
        <dbReference type="SAM" id="Phobius"/>
    </source>
</evidence>
<keyword evidence="2 5" id="KW-0812">Transmembrane</keyword>
<name>A0A2P6FGZ3_9PEZI</name>
<gene>
    <name evidence="7" type="ORF">VE01_10806</name>
</gene>
<sequence length="363" mass="41097">MSLNEQQLLAISITERVCSSVSLISASIAVLTFLSRSAFRNPVNRLIFYALWGNMLLNIATLMSRSGLQHGTGSPLCQFQAFLLQWFFPADALWALCIASNVYLRFFYGYNSEQLRQLEWRYVLLCYFLPFIPAFTLLFIQTLDRGKVYGSAVLYCSISVPWKTLRIAIIYGPVWLTIIVTFTIYLRLGLYIYFQLKQLRAVEMSGDWAEHVNRIADPSVTELQAMEPTVSQQHSQADQSGTLTQQAVSAHSINSHSGASGSARASSHSTMAAWAYTRYAFLFFLALLVTWVPSSINRLSTTINPNYVSFGLNYAAAFVIPLQGFWNSLIYITISRREFKALFGQFCDSLALRRRTRMAFLVT</sequence>
<dbReference type="AlphaFoldDB" id="A0A2P6FGZ3"/>
<comment type="subcellular location">
    <subcellularLocation>
        <location evidence="1">Membrane</location>
        <topology evidence="1">Multi-pass membrane protein</topology>
    </subcellularLocation>
</comment>
<accession>A0A2P6FGZ3</accession>
<feature type="transmembrane region" description="Helical" evidence="5">
    <location>
        <begin position="312"/>
        <end position="334"/>
    </location>
</feature>
<dbReference type="Gene3D" id="1.20.1070.10">
    <property type="entry name" value="Rhodopsin 7-helix transmembrane proteins"/>
    <property type="match status" value="1"/>
</dbReference>
<feature type="domain" description="G-protein coupled receptors family 2 profile 2" evidence="6">
    <location>
        <begin position="11"/>
        <end position="335"/>
    </location>
</feature>
<feature type="transmembrane region" description="Helical" evidence="5">
    <location>
        <begin position="20"/>
        <end position="39"/>
    </location>
</feature>
<dbReference type="InterPro" id="IPR017981">
    <property type="entry name" value="GPCR_2-like_7TM"/>
</dbReference>
<dbReference type="PANTHER" id="PTHR23112">
    <property type="entry name" value="G PROTEIN-COUPLED RECEPTOR 157-RELATED"/>
    <property type="match status" value="1"/>
</dbReference>
<feature type="transmembrane region" description="Helical" evidence="5">
    <location>
        <begin position="273"/>
        <end position="292"/>
    </location>
</feature>
<feature type="transmembrane region" description="Helical" evidence="5">
    <location>
        <begin position="46"/>
        <end position="63"/>
    </location>
</feature>
<keyword evidence="8" id="KW-1185">Reference proteome</keyword>
<feature type="transmembrane region" description="Helical" evidence="5">
    <location>
        <begin position="83"/>
        <end position="108"/>
    </location>
</feature>